<dbReference type="STRING" id="1073090.A0A1L9SKV0"/>
<evidence type="ECO:0000313" key="3">
    <source>
        <dbReference type="EMBL" id="OJJ47795.1"/>
    </source>
</evidence>
<dbReference type="GeneID" id="34609206"/>
<dbReference type="VEuPathDB" id="FungiDB:ASPZODRAFT_131369"/>
<protein>
    <recommendedName>
        <fullName evidence="2">STB6-like N-terminal domain-containing protein</fullName>
    </recommendedName>
</protein>
<dbReference type="OrthoDB" id="19806at2759"/>
<feature type="compositionally biased region" description="Basic and acidic residues" evidence="1">
    <location>
        <begin position="625"/>
        <end position="636"/>
    </location>
</feature>
<sequence>MPAAMTLPPASSTATDHEATRSSTASRDGPISPSNGPDKHSPRPSHQKLVFTDPVALRYLEEDPSTILLHRRLSLQGYEIYLVEQWAYSRIHPTFVITTYTGDASHTVFVGVLSVPTDETAWSPRLKLYFNAMTQYHARMKETPLGNLMVTDLSVFPSTLAVVLVPAGDIRKHRDDFIVNENLKRLGCSGRAGLKLQYPSPATEAKFHLLYRTSEKVHLYSAVVELVKQCQIALVIFDKLAAEYVDGLLCDVTETAIGDWWADIGIDIYNIEPSDGVLGPTTVAALLGTLLGARNRLHAYGAPVPKDAFDVSGMKRGIGSFQKSQKLERTRRLDRQTLDKLHRATAKYANSEGWTGAVKSTMAELSGKGGEMVMGMVGAREKAGIADIETLDIERFSHLVHGERAKWLWLGKPRKSALGDSFTNVPGSSDMVFVKDEQGGYVWTSRRRNSHDFLSAERPPQGIQRPLRPGSSYTMDDKDQNLSKMVLKGVSEKVSDARIGFGKFKDAVGLPGLRSHHKSAKEEAELSADPSFAPSGSTNAGATSLRTDTDLTVLKHRGSLADSEKHNPNEEEGPEDLISSPSSPFESKPPEITINNADPASGWESSHEVIDQSLLHSDGEVSDLEPWRSRSTERSSDQLPLPGQAALSLRKSQSYEELSSKSERAKRENYWPRQLSFSTVEDVILGWDDIADGKPDGDNLDLSLEEAILQEDLMASDARLFSSKIVELNRVTVPWVERQVDSVDSINQLLHERHEDIHSMYLERLAEYQATRAQSSDLLSKEGSYLTESVKRVELLGAKLDYELEILESRVEDVEAGLKDFENHITIVEGRTKRLVQGEEKTKNTSWFSWLGGIAGLTTQRQ</sequence>
<feature type="region of interest" description="Disordered" evidence="1">
    <location>
        <begin position="515"/>
        <end position="643"/>
    </location>
</feature>
<evidence type="ECO:0000256" key="1">
    <source>
        <dbReference type="SAM" id="MobiDB-lite"/>
    </source>
</evidence>
<dbReference type="AlphaFoldDB" id="A0A1L9SKV0"/>
<name>A0A1L9SKV0_9EURO</name>
<reference evidence="4" key="1">
    <citation type="journal article" date="2017" name="Genome Biol.">
        <title>Comparative genomics reveals high biological diversity and specific adaptations in the industrially and medically important fungal genus Aspergillus.</title>
        <authorList>
            <person name="de Vries R.P."/>
            <person name="Riley R."/>
            <person name="Wiebenga A."/>
            <person name="Aguilar-Osorio G."/>
            <person name="Amillis S."/>
            <person name="Uchima C.A."/>
            <person name="Anderluh G."/>
            <person name="Asadollahi M."/>
            <person name="Askin M."/>
            <person name="Barry K."/>
            <person name="Battaglia E."/>
            <person name="Bayram O."/>
            <person name="Benocci T."/>
            <person name="Braus-Stromeyer S.A."/>
            <person name="Caldana C."/>
            <person name="Canovas D."/>
            <person name="Cerqueira G.C."/>
            <person name="Chen F."/>
            <person name="Chen W."/>
            <person name="Choi C."/>
            <person name="Clum A."/>
            <person name="Dos Santos R.A."/>
            <person name="Damasio A.R."/>
            <person name="Diallinas G."/>
            <person name="Emri T."/>
            <person name="Fekete E."/>
            <person name="Flipphi M."/>
            <person name="Freyberg S."/>
            <person name="Gallo A."/>
            <person name="Gournas C."/>
            <person name="Habgood R."/>
            <person name="Hainaut M."/>
            <person name="Harispe M.L."/>
            <person name="Henrissat B."/>
            <person name="Hilden K.S."/>
            <person name="Hope R."/>
            <person name="Hossain A."/>
            <person name="Karabika E."/>
            <person name="Karaffa L."/>
            <person name="Karanyi Z."/>
            <person name="Krasevec N."/>
            <person name="Kuo A."/>
            <person name="Kusch H."/>
            <person name="LaButti K."/>
            <person name="Lagendijk E.L."/>
            <person name="Lapidus A."/>
            <person name="Levasseur A."/>
            <person name="Lindquist E."/>
            <person name="Lipzen A."/>
            <person name="Logrieco A.F."/>
            <person name="MacCabe A."/>
            <person name="Maekelae M.R."/>
            <person name="Malavazi I."/>
            <person name="Melin P."/>
            <person name="Meyer V."/>
            <person name="Mielnichuk N."/>
            <person name="Miskei M."/>
            <person name="Molnar A.P."/>
            <person name="Mule G."/>
            <person name="Ngan C.Y."/>
            <person name="Orejas M."/>
            <person name="Orosz E."/>
            <person name="Ouedraogo J.P."/>
            <person name="Overkamp K.M."/>
            <person name="Park H.-S."/>
            <person name="Perrone G."/>
            <person name="Piumi F."/>
            <person name="Punt P.J."/>
            <person name="Ram A.F."/>
            <person name="Ramon A."/>
            <person name="Rauscher S."/>
            <person name="Record E."/>
            <person name="Riano-Pachon D.M."/>
            <person name="Robert V."/>
            <person name="Roehrig J."/>
            <person name="Ruller R."/>
            <person name="Salamov A."/>
            <person name="Salih N.S."/>
            <person name="Samson R.A."/>
            <person name="Sandor E."/>
            <person name="Sanguinetti M."/>
            <person name="Schuetze T."/>
            <person name="Sepcic K."/>
            <person name="Shelest E."/>
            <person name="Sherlock G."/>
            <person name="Sophianopoulou V."/>
            <person name="Squina F.M."/>
            <person name="Sun H."/>
            <person name="Susca A."/>
            <person name="Todd R.B."/>
            <person name="Tsang A."/>
            <person name="Unkles S.E."/>
            <person name="van de Wiele N."/>
            <person name="van Rossen-Uffink D."/>
            <person name="Oliveira J.V."/>
            <person name="Vesth T.C."/>
            <person name="Visser J."/>
            <person name="Yu J.-H."/>
            <person name="Zhou M."/>
            <person name="Andersen M.R."/>
            <person name="Archer D.B."/>
            <person name="Baker S.E."/>
            <person name="Benoit I."/>
            <person name="Brakhage A.A."/>
            <person name="Braus G.H."/>
            <person name="Fischer R."/>
            <person name="Frisvad J.C."/>
            <person name="Goldman G.H."/>
            <person name="Houbraken J."/>
            <person name="Oakley B."/>
            <person name="Pocsi I."/>
            <person name="Scazzocchio C."/>
            <person name="Seiboth B."/>
            <person name="vanKuyk P.A."/>
            <person name="Wortman J."/>
            <person name="Dyer P.S."/>
            <person name="Grigoriev I.V."/>
        </authorList>
    </citation>
    <scope>NUCLEOTIDE SEQUENCE [LARGE SCALE GENOMIC DNA]</scope>
    <source>
        <strain evidence="4">CBS 506.65</strain>
    </source>
</reference>
<feature type="compositionally biased region" description="Polar residues" evidence="1">
    <location>
        <begin position="534"/>
        <end position="546"/>
    </location>
</feature>
<feature type="domain" description="STB6-like N-terminal" evidence="2">
    <location>
        <begin position="47"/>
        <end position="186"/>
    </location>
</feature>
<evidence type="ECO:0000259" key="2">
    <source>
        <dbReference type="Pfam" id="PF25995"/>
    </source>
</evidence>
<accession>A0A1L9SKV0</accession>
<feature type="region of interest" description="Disordered" evidence="1">
    <location>
        <begin position="1"/>
        <end position="46"/>
    </location>
</feature>
<dbReference type="RefSeq" id="XP_022582305.1">
    <property type="nucleotide sequence ID" value="XM_022722741.1"/>
</dbReference>
<organism evidence="3 4">
    <name type="scientific">Penicilliopsis zonata CBS 506.65</name>
    <dbReference type="NCBI Taxonomy" id="1073090"/>
    <lineage>
        <taxon>Eukaryota</taxon>
        <taxon>Fungi</taxon>
        <taxon>Dikarya</taxon>
        <taxon>Ascomycota</taxon>
        <taxon>Pezizomycotina</taxon>
        <taxon>Eurotiomycetes</taxon>
        <taxon>Eurotiomycetidae</taxon>
        <taxon>Eurotiales</taxon>
        <taxon>Aspergillaceae</taxon>
        <taxon>Penicilliopsis</taxon>
    </lineage>
</organism>
<proteinExistence type="predicted"/>
<dbReference type="GO" id="GO:0070822">
    <property type="term" value="C:Sin3-type complex"/>
    <property type="evidence" value="ECO:0007669"/>
    <property type="project" value="TreeGrafter"/>
</dbReference>
<dbReference type="InterPro" id="IPR038919">
    <property type="entry name" value="STB2/STB2"/>
</dbReference>
<dbReference type="EMBL" id="KV878340">
    <property type="protein sequence ID" value="OJJ47795.1"/>
    <property type="molecule type" value="Genomic_DNA"/>
</dbReference>
<evidence type="ECO:0000313" key="4">
    <source>
        <dbReference type="Proteomes" id="UP000184188"/>
    </source>
</evidence>
<dbReference type="InterPro" id="IPR059025">
    <property type="entry name" value="STB6_N"/>
</dbReference>
<keyword evidence="4" id="KW-1185">Reference proteome</keyword>
<dbReference type="Proteomes" id="UP000184188">
    <property type="component" value="Unassembled WGS sequence"/>
</dbReference>
<dbReference type="Pfam" id="PF25995">
    <property type="entry name" value="STB6_N"/>
    <property type="match status" value="1"/>
</dbReference>
<gene>
    <name evidence="3" type="ORF">ASPZODRAFT_131369</name>
</gene>
<dbReference type="PANTHER" id="PTHR31011">
    <property type="entry name" value="PROTEIN STB2-RELATED"/>
    <property type="match status" value="1"/>
</dbReference>
<dbReference type="PANTHER" id="PTHR31011:SF2">
    <property type="entry name" value="PROTEIN STB2-RELATED"/>
    <property type="match status" value="1"/>
</dbReference>